<comment type="caution">
    <text evidence="4">The sequence shown here is derived from an EMBL/GenBank/DDBJ whole genome shotgun (WGS) entry which is preliminary data.</text>
</comment>
<dbReference type="Proteomes" id="UP000031246">
    <property type="component" value="Unassembled WGS sequence"/>
</dbReference>
<feature type="domain" description="Putative auto-transporter adhesin head GIN" evidence="3">
    <location>
        <begin position="32"/>
        <end position="217"/>
    </location>
</feature>
<keyword evidence="2" id="KW-0732">Signal</keyword>
<dbReference type="InterPro" id="IPR021255">
    <property type="entry name" value="DUF2807"/>
</dbReference>
<feature type="signal peptide" evidence="2">
    <location>
        <begin position="1"/>
        <end position="22"/>
    </location>
</feature>
<reference evidence="4 5" key="1">
    <citation type="submission" date="2014-10" db="EMBL/GenBank/DDBJ databases">
        <title>Pedobacter Kyungheensis.</title>
        <authorList>
            <person name="Anderson B.M."/>
            <person name="Newman J.D."/>
        </authorList>
    </citation>
    <scope>NUCLEOTIDE SEQUENCE [LARGE SCALE GENOMIC DNA]</scope>
    <source>
        <strain evidence="4 5">KACC 16221</strain>
    </source>
</reference>
<evidence type="ECO:0000256" key="2">
    <source>
        <dbReference type="SAM" id="SignalP"/>
    </source>
</evidence>
<dbReference type="EMBL" id="JSYN01000031">
    <property type="protein sequence ID" value="KIA91310.1"/>
    <property type="molecule type" value="Genomic_DNA"/>
</dbReference>
<evidence type="ECO:0000256" key="1">
    <source>
        <dbReference type="SAM" id="MobiDB-lite"/>
    </source>
</evidence>
<evidence type="ECO:0000313" key="5">
    <source>
        <dbReference type="Proteomes" id="UP000031246"/>
    </source>
</evidence>
<dbReference type="Gene3D" id="2.160.20.120">
    <property type="match status" value="1"/>
</dbReference>
<sequence>MKTLTQSAIILFVIVSSYMARAQETKNVAVKNFNSIDISSGIDLYLTQGGNEGVSIQSDSETLKNIVVEQNGANVNIKFKDGINWGGLFKNRVIKAYVTYKSLNTIAASGGSDVYTQNQLKTDKLAIRSSGGSDLKLDVVCNDLSIQSSGGSDIDLKGKAENMTIQSSGGSDIDAYGFITNYAKVQASGGSDVAIYVNKGLEASASGGGDVHYKGNASLKKTSSSKSGDVRHVN</sequence>
<dbReference type="RefSeq" id="WP_039480681.1">
    <property type="nucleotide sequence ID" value="NZ_JSYN01000031.1"/>
</dbReference>
<evidence type="ECO:0000313" key="4">
    <source>
        <dbReference type="EMBL" id="KIA91310.1"/>
    </source>
</evidence>
<gene>
    <name evidence="4" type="ORF">OC25_22010</name>
</gene>
<keyword evidence="5" id="KW-1185">Reference proteome</keyword>
<name>A0A0C1DBD6_9SPHI</name>
<organism evidence="4 5">
    <name type="scientific">Pedobacter kyungheensis</name>
    <dbReference type="NCBI Taxonomy" id="1069985"/>
    <lineage>
        <taxon>Bacteria</taxon>
        <taxon>Pseudomonadati</taxon>
        <taxon>Bacteroidota</taxon>
        <taxon>Sphingobacteriia</taxon>
        <taxon>Sphingobacteriales</taxon>
        <taxon>Sphingobacteriaceae</taxon>
        <taxon>Pedobacter</taxon>
    </lineage>
</organism>
<accession>A0A0C1DBD6</accession>
<feature type="region of interest" description="Disordered" evidence="1">
    <location>
        <begin position="215"/>
        <end position="234"/>
    </location>
</feature>
<dbReference type="OrthoDB" id="942536at2"/>
<feature type="chain" id="PRO_5002129924" description="Putative auto-transporter adhesin head GIN domain-containing protein" evidence="2">
    <location>
        <begin position="23"/>
        <end position="234"/>
    </location>
</feature>
<dbReference type="AlphaFoldDB" id="A0A0C1DBD6"/>
<protein>
    <recommendedName>
        <fullName evidence="3">Putative auto-transporter adhesin head GIN domain-containing protein</fullName>
    </recommendedName>
</protein>
<proteinExistence type="predicted"/>
<evidence type="ECO:0000259" key="3">
    <source>
        <dbReference type="Pfam" id="PF10988"/>
    </source>
</evidence>
<dbReference type="Pfam" id="PF10988">
    <property type="entry name" value="DUF2807"/>
    <property type="match status" value="1"/>
</dbReference>